<feature type="domain" description="Nudix hydrolase" evidence="3">
    <location>
        <begin position="1"/>
        <end position="132"/>
    </location>
</feature>
<protein>
    <submittedName>
        <fullName evidence="4">NUDIX domain-containing protein</fullName>
    </submittedName>
</protein>
<organism evidence="4 5">
    <name type="scientific">Leptospira ilyithenensis</name>
    <dbReference type="NCBI Taxonomy" id="2484901"/>
    <lineage>
        <taxon>Bacteria</taxon>
        <taxon>Pseudomonadati</taxon>
        <taxon>Spirochaetota</taxon>
        <taxon>Spirochaetia</taxon>
        <taxon>Leptospirales</taxon>
        <taxon>Leptospiraceae</taxon>
        <taxon>Leptospira</taxon>
    </lineage>
</organism>
<evidence type="ECO:0000259" key="3">
    <source>
        <dbReference type="PROSITE" id="PS51462"/>
    </source>
</evidence>
<dbReference type="SUPFAM" id="SSF55811">
    <property type="entry name" value="Nudix"/>
    <property type="match status" value="1"/>
</dbReference>
<comment type="caution">
    <text evidence="4">The sequence shown here is derived from an EMBL/GenBank/DDBJ whole genome shotgun (WGS) entry which is preliminary data.</text>
</comment>
<dbReference type="AlphaFoldDB" id="A0A4R9LK73"/>
<dbReference type="OrthoDB" id="9810648at2"/>
<evidence type="ECO:0000256" key="1">
    <source>
        <dbReference type="ARBA" id="ARBA00001946"/>
    </source>
</evidence>
<evidence type="ECO:0000256" key="2">
    <source>
        <dbReference type="ARBA" id="ARBA00022801"/>
    </source>
</evidence>
<reference evidence="4" key="1">
    <citation type="journal article" date="2019" name="PLoS Negl. Trop. Dis.">
        <title>Revisiting the worldwide diversity of Leptospira species in the environment.</title>
        <authorList>
            <person name="Vincent A.T."/>
            <person name="Schiettekatte O."/>
            <person name="Bourhy P."/>
            <person name="Veyrier F.J."/>
            <person name="Picardeau M."/>
        </authorList>
    </citation>
    <scope>NUCLEOTIDE SEQUENCE [LARGE SCALE GENOMIC DNA]</scope>
    <source>
        <strain evidence="4">201400974</strain>
    </source>
</reference>
<dbReference type="InterPro" id="IPR000086">
    <property type="entry name" value="NUDIX_hydrolase_dom"/>
</dbReference>
<dbReference type="PROSITE" id="PS51462">
    <property type="entry name" value="NUDIX"/>
    <property type="match status" value="1"/>
</dbReference>
<name>A0A4R9LK73_9LEPT</name>
<gene>
    <name evidence="4" type="ORF">EHS11_13690</name>
</gene>
<sequence>MNHAVKALIYRDDTRILLQQRDYNPGIVFQGYWTFFGGQVETGESLKDALKRELLEELEYSPGNVGEELFQWEWRGDNPFCCNHCLPVLMKADENTLVLKEGLAMKWFLFEELHEELPLVPGVYENLGKIKEFLDRTFSEKT</sequence>
<accession>A0A4R9LK73</accession>
<keyword evidence="5" id="KW-1185">Reference proteome</keyword>
<evidence type="ECO:0000313" key="4">
    <source>
        <dbReference type="EMBL" id="TGN07986.1"/>
    </source>
</evidence>
<dbReference type="PANTHER" id="PTHR43046">
    <property type="entry name" value="GDP-MANNOSE MANNOSYL HYDROLASE"/>
    <property type="match status" value="1"/>
</dbReference>
<dbReference type="RefSeq" id="WP_135764965.1">
    <property type="nucleotide sequence ID" value="NZ_RQHV01000061.1"/>
</dbReference>
<dbReference type="Gene3D" id="3.90.79.10">
    <property type="entry name" value="Nucleoside Triphosphate Pyrophosphohydrolase"/>
    <property type="match status" value="1"/>
</dbReference>
<dbReference type="Proteomes" id="UP000298264">
    <property type="component" value="Unassembled WGS sequence"/>
</dbReference>
<keyword evidence="2" id="KW-0378">Hydrolase</keyword>
<comment type="cofactor">
    <cofactor evidence="1">
        <name>Mg(2+)</name>
        <dbReference type="ChEBI" id="CHEBI:18420"/>
    </cofactor>
</comment>
<dbReference type="InterPro" id="IPR015797">
    <property type="entry name" value="NUDIX_hydrolase-like_dom_sf"/>
</dbReference>
<dbReference type="PANTHER" id="PTHR43046:SF14">
    <property type="entry name" value="MUTT_NUDIX FAMILY PROTEIN"/>
    <property type="match status" value="1"/>
</dbReference>
<evidence type="ECO:0000313" key="5">
    <source>
        <dbReference type="Proteomes" id="UP000298264"/>
    </source>
</evidence>
<dbReference type="Pfam" id="PF00293">
    <property type="entry name" value="NUDIX"/>
    <property type="match status" value="1"/>
</dbReference>
<dbReference type="GO" id="GO:0016787">
    <property type="term" value="F:hydrolase activity"/>
    <property type="evidence" value="ECO:0007669"/>
    <property type="project" value="UniProtKB-KW"/>
</dbReference>
<proteinExistence type="predicted"/>
<dbReference type="EMBL" id="RQHV01000061">
    <property type="protein sequence ID" value="TGN07986.1"/>
    <property type="molecule type" value="Genomic_DNA"/>
</dbReference>